<evidence type="ECO:0000313" key="1">
    <source>
        <dbReference type="EMBL" id="KAK2552126.1"/>
    </source>
</evidence>
<protein>
    <submittedName>
        <fullName evidence="1">Uncharacterized protein</fullName>
    </submittedName>
</protein>
<accession>A0AAD9Q0B0</accession>
<keyword evidence="2" id="KW-1185">Reference proteome</keyword>
<dbReference type="Proteomes" id="UP001249851">
    <property type="component" value="Unassembled WGS sequence"/>
</dbReference>
<reference evidence="1" key="2">
    <citation type="journal article" date="2023" name="Science">
        <title>Genomic signatures of disease resistance in endangered staghorn corals.</title>
        <authorList>
            <person name="Vollmer S.V."/>
            <person name="Selwyn J.D."/>
            <person name="Despard B.A."/>
            <person name="Roesel C.L."/>
        </authorList>
    </citation>
    <scope>NUCLEOTIDE SEQUENCE</scope>
    <source>
        <strain evidence="1">K2</strain>
    </source>
</reference>
<organism evidence="1 2">
    <name type="scientific">Acropora cervicornis</name>
    <name type="common">Staghorn coral</name>
    <dbReference type="NCBI Taxonomy" id="6130"/>
    <lineage>
        <taxon>Eukaryota</taxon>
        <taxon>Metazoa</taxon>
        <taxon>Cnidaria</taxon>
        <taxon>Anthozoa</taxon>
        <taxon>Hexacorallia</taxon>
        <taxon>Scleractinia</taxon>
        <taxon>Astrocoeniina</taxon>
        <taxon>Acroporidae</taxon>
        <taxon>Acropora</taxon>
    </lineage>
</organism>
<name>A0AAD9Q0B0_ACRCE</name>
<dbReference type="AlphaFoldDB" id="A0AAD9Q0B0"/>
<comment type="caution">
    <text evidence="1">The sequence shown here is derived from an EMBL/GenBank/DDBJ whole genome shotgun (WGS) entry which is preliminary data.</text>
</comment>
<proteinExistence type="predicted"/>
<dbReference type="EMBL" id="JARQWQ010000090">
    <property type="protein sequence ID" value="KAK2552126.1"/>
    <property type="molecule type" value="Genomic_DNA"/>
</dbReference>
<sequence>MEEAKFVDVSDRKWYTRNQQFVSLNQEGPISGHYMQVDGEKVLTNALSTNQKKQDSYGGYNQLVILENQSGRIVAIDRENDKVIAKAMVREDGNPASPSQFNTLADVERHHSDALFYKVPREKGSDYFYLKSFLADKQRILGFNEYGEALNPTQVQPNQEQCLFTMV</sequence>
<gene>
    <name evidence="1" type="ORF">P5673_026881</name>
</gene>
<reference evidence="1" key="1">
    <citation type="journal article" date="2023" name="G3 (Bethesda)">
        <title>Whole genome assembly and annotation of the endangered Caribbean coral Acropora cervicornis.</title>
        <authorList>
            <person name="Selwyn J.D."/>
            <person name="Vollmer S.V."/>
        </authorList>
    </citation>
    <scope>NUCLEOTIDE SEQUENCE</scope>
    <source>
        <strain evidence="1">K2</strain>
    </source>
</reference>
<evidence type="ECO:0000313" key="2">
    <source>
        <dbReference type="Proteomes" id="UP001249851"/>
    </source>
</evidence>